<reference evidence="7 8" key="1">
    <citation type="submission" date="2019-02" db="EMBL/GenBank/DDBJ databases">
        <title>Deep-cultivation of Planctomycetes and their phenomic and genomic characterization uncovers novel biology.</title>
        <authorList>
            <person name="Wiegand S."/>
            <person name="Jogler M."/>
            <person name="Boedeker C."/>
            <person name="Pinto D."/>
            <person name="Vollmers J."/>
            <person name="Rivas-Marin E."/>
            <person name="Kohn T."/>
            <person name="Peeters S.H."/>
            <person name="Heuer A."/>
            <person name="Rast P."/>
            <person name="Oberbeckmann S."/>
            <person name="Bunk B."/>
            <person name="Jeske O."/>
            <person name="Meyerdierks A."/>
            <person name="Storesund J.E."/>
            <person name="Kallscheuer N."/>
            <person name="Luecker S."/>
            <person name="Lage O.M."/>
            <person name="Pohl T."/>
            <person name="Merkel B.J."/>
            <person name="Hornburger P."/>
            <person name="Mueller R.-W."/>
            <person name="Bruemmer F."/>
            <person name="Labrenz M."/>
            <person name="Spormann A.M."/>
            <person name="Op Den Camp H."/>
            <person name="Overmann J."/>
            <person name="Amann R."/>
            <person name="Jetten M.S.M."/>
            <person name="Mascher T."/>
            <person name="Medema M.H."/>
            <person name="Devos D.P."/>
            <person name="Kaster A.-K."/>
            <person name="Ovreas L."/>
            <person name="Rohde M."/>
            <person name="Galperin M.Y."/>
            <person name="Jogler C."/>
        </authorList>
    </citation>
    <scope>NUCLEOTIDE SEQUENCE [LARGE SCALE GENOMIC DNA]</scope>
    <source>
        <strain evidence="7 8">Enr8</strain>
    </source>
</reference>
<evidence type="ECO:0000256" key="2">
    <source>
        <dbReference type="ARBA" id="ARBA00022737"/>
    </source>
</evidence>
<dbReference type="Proteomes" id="UP000318878">
    <property type="component" value="Unassembled WGS sequence"/>
</dbReference>
<evidence type="ECO:0000256" key="5">
    <source>
        <dbReference type="SAM" id="MobiDB-lite"/>
    </source>
</evidence>
<accession>A0A5C5V133</accession>
<dbReference type="SUPFAM" id="SSF55486">
    <property type="entry name" value="Metalloproteases ('zincins'), catalytic domain"/>
    <property type="match status" value="1"/>
</dbReference>
<dbReference type="EMBL" id="SJPF01000004">
    <property type="protein sequence ID" value="TWT31442.1"/>
    <property type="molecule type" value="Genomic_DNA"/>
</dbReference>
<dbReference type="GO" id="GO:0045296">
    <property type="term" value="F:cadherin binding"/>
    <property type="evidence" value="ECO:0007669"/>
    <property type="project" value="TreeGrafter"/>
</dbReference>
<dbReference type="InterPro" id="IPR015919">
    <property type="entry name" value="Cadherin-like_sf"/>
</dbReference>
<dbReference type="InterPro" id="IPR039808">
    <property type="entry name" value="Cadherin"/>
</dbReference>
<dbReference type="OrthoDB" id="218711at2"/>
<evidence type="ECO:0000256" key="1">
    <source>
        <dbReference type="ARBA" id="ARBA00004370"/>
    </source>
</evidence>
<name>A0A5C5V133_9BACT</name>
<dbReference type="InterPro" id="IPR044016">
    <property type="entry name" value="Big_13"/>
</dbReference>
<feature type="domain" description="Cadherin" evidence="6">
    <location>
        <begin position="1495"/>
        <end position="1607"/>
    </location>
</feature>
<comment type="subcellular location">
    <subcellularLocation>
        <location evidence="1">Membrane</location>
    </subcellularLocation>
</comment>
<dbReference type="GO" id="GO:0000272">
    <property type="term" value="P:polysaccharide catabolic process"/>
    <property type="evidence" value="ECO:0007669"/>
    <property type="project" value="InterPro"/>
</dbReference>
<dbReference type="Pfam" id="PF19077">
    <property type="entry name" value="Big_13"/>
    <property type="match status" value="1"/>
</dbReference>
<dbReference type="Gene3D" id="2.60.40.10">
    <property type="entry name" value="Immunoglobulins"/>
    <property type="match status" value="1"/>
</dbReference>
<sequence>MKNTDWTRENNRKLRKHGRNRRRQAHQKLASERLEIRDLLALTTIDLVEDLTIAEGTTRDITLDHISGASSVLVGLKIKGTGGNFDPNVPLIHLKDNPSQVITPVSAMANVNGTTDSLVFFEMGTATLTIEVGGNGGGEFQAEIFLFGDSDGSGMTSEQEYMKASAAQMQGAGTGNQNTALYYKSVWGIDFNQSQYDYEFDLNQNGKVESHELSWVQRNQNVVIHLDLIGDIDPPTIEVGLVDDSAAVDFPGADSDGVTNVLPATSTEAVIRGSITDFSNITGATISGTDATFDLFADTIAEKDLSDIRNITFGLSADDLETLFGTDVTAGGAFTLMLNATDDLGNTYATPINFTFEFDTTAPAAPSIDLTTDTGVSTTDDLTNASTLQFEVTTEAGSIVELFVDGVSAGKLIDGADAGEVLFNLMSQFTTDDDYDITAMAYDAAGNASALSTVLTVTVDRNIDAPVLDLANKSVEAGASATRTEEDNADFEVTVEVGATVTIGGISATDSDDDGKVTISDVPLSVGVNTLQVTYTDEAGNSGSTTVEIVSNNTPVVDNTSLDGASLDETTPDNLNNPVSLIGFNVDLTAGSKDVGETLSYEVSGIDALDDSLNSLGAAGVIVSINAGGVVTISDPTGTLNFENGVRYLTFTVKATDDKGDGFDNNPGEGLTSAGVTFTIDVNDINETPTLTPTTVTGSIDENSAAMAAVTLDQMLTAFDPDNTDGEGLEQTLTYQFATGGNPDGLFDIDGTTGAITLKAGDTLDYEVAKSYQLTIEITDSVTTSAPVTVDITVNDVNEAPEIDEASYSFTIDEIADNSSTAEDSQVGLVSATDPDAADDTSTATNPTFAELTYTLTGTGAENFNVDSAGNIKVAANATLDFETQSVFNLTLTATDINGAGLDSVGVPVTITLNDVNETPRIEDAIYMAGVAEDAGAGAPVSVTPALSAVDPDDADSVNLETLTYSFEGGGLTSGPFTINPADGTITVTAEDSLDFETQDTYVLSIVVTDGVNTSAPLALTVNISDVNEAPVLNATNYTVSELMLQNASGDTGLTLDFTDPEGGVVTFTNLTASESGDNYFTFEVDGNGKIHYTNGPVPPGTYELSFEGTDDGSPAQMFSGTITINVVDNLPPVVDDDEFDVAENLADDTTAFTLTFSEQNGETDGIASVTLQDSAGGAFRLGTLSGNSIDVIIDDTTLIDFESDPTMSITVRVTDGVGSFADYVIDINVPDANDAPTYVGGTNFSTDEFVAAIPPTDGTPADDSDLSPALDLSTAFTDQDASDMGNLTFSIDPASNPDGIFAVQGSKIVVANPGLLDFDDGPTSYDITVQAFDGDATTSQVITISLTPQNELPLPTDGNGTPLTHDAGVVDLGVLNLIFDDIVPADNKAGETLPGGLSMNGILDVLDKLNLAADPEGDTIFFSQIGDVSQFLIDSATGEIELAASLAEPVGNFDDYELFFNYGDGADTSDVLLGATGGMKLAIRVQRNNPPVITPDTASATIAEGTAVDTPVGIELTLTDADVADTILTPALSGQFSGAFKLVETSTNVYSLQVADPALLDYEAVRAVNADGEITLMVDVMDDRGGVAATVALTVTVTDVNEAPSFDNGSFSFTVDEIAPGSATDTGTMLTGGPVAVTDPDAADDGVVPASDASFSQLAFELSGTGAENFEIDANGVITVAAGADLDFETTSQYVLTVSVTDQNGAGLSAPTTATVTIDINDVNEAPETSGEATAAIVIDESQLFAGGNPNFEANVTVQIPDPNQANSTIDRDGYELRFAIEDIVDEMDNPIFSDVDDAIANLTFDVVSGFSYANGDSFVSATVDGNTGELVLHVLHYLPSQNRAPQTITIRAEDPDGLFSAEADLTIKFEVENIVDVQIRAVKDISANDGTGGGVTQELLPGSESLTLVADDSLDNTFYYELWVSVNYGADQAAPGRVYFDGMSLFNYNLQYDNRYLNLVTSGFDQLDNTPIAGLAPSFFVNGDDGYIFNIVGLMSTVATTGNNSGVNGNGAYMFPDMSAGDYARIATMEFTLDTNLMEPDTSDQLISLFYGDPAPFVTPTSGPISVLLDPTGATGDGGPVLEATAEAQVTVVSFDQISENTSMTEVVTDFLVFDVNASPFSLNLTGNDSFNSKFINNAFTAQNPSGSVSNLTGKLYVQILDATMSDPAKLRIVAADLQFDMDESYTPADGVNPNNADDAAPANLGLESGSRDFAFRNMELMLSEAIELEITGDFFGGSMGLFDSQEMDLFFSSGRIDQAEFKSVEGIYETTETDLTGSVVDSYASESGTITATDGGSAGFADDDISLTFNLKRALVNQPLSPGAATLVSLFGQSTITATYDGNGGGVPLMGTVSADGGQPLEEGSGVFMSVVDSPTAMDENGEIAALPVSNTWQSEWDTFWVEVWGNTADAAGIQSGVVDLKYNTNLFTATKIEYASTFDQNRGGLINDVSGVITNLGSGTSAEGVGKDGFVLLGRVRFQSLVQDGLSIEDGLQYGPASLDLEITRGQLELTDQGLVRASTGDAPNLDVWAVPYDLDDDGNVSLVDLMQIVRNIGNQSIAVDDAMTAATDFNNDGYTSLEDLTLLVRNVGVSKATAENLSYPTTFTQLWVGSGLVTDGPDTVDAIFTAANAAWAEALGLDEPLDVRLEVTNLSGAQLGEAKLVGLNEEGLPVRGVLTIDSDGAGFGWSTDLEGGPSSDQYDLYTVMMHELGHLYGFMPQYSAFGEHIETFEDSVIFVGDMFAVEMDARGEHVNADLYSSDLMSPYLAPGIRKEISSLNVEMILTAYASADENTTVDPRSAALTEQSADGQSPVIVSPVTETTTVEIESVLSTTSFVLGDDVADLSDVSGRTGVAVVMPETTRRTLEQNGIAFKTLSNYSAVEAEYVSEAMTDVDTYFDDSSLIESTISDIDVSESGDAEDESLDDLFAEWDEIEMA</sequence>
<proteinExistence type="predicted"/>
<dbReference type="Gene3D" id="2.60.40.60">
    <property type="entry name" value="Cadherins"/>
    <property type="match status" value="7"/>
</dbReference>
<organism evidence="7 8">
    <name type="scientific">Blastopirellula retiformator</name>
    <dbReference type="NCBI Taxonomy" id="2527970"/>
    <lineage>
        <taxon>Bacteria</taxon>
        <taxon>Pseudomonadati</taxon>
        <taxon>Planctomycetota</taxon>
        <taxon>Planctomycetia</taxon>
        <taxon>Pirellulales</taxon>
        <taxon>Pirellulaceae</taxon>
        <taxon>Blastopirellula</taxon>
    </lineage>
</organism>
<dbReference type="GO" id="GO:0005509">
    <property type="term" value="F:calcium ion binding"/>
    <property type="evidence" value="ECO:0007669"/>
    <property type="project" value="InterPro"/>
</dbReference>
<evidence type="ECO:0000256" key="4">
    <source>
        <dbReference type="ARBA" id="ARBA00023136"/>
    </source>
</evidence>
<dbReference type="SUPFAM" id="SSF49313">
    <property type="entry name" value="Cadherin-like"/>
    <property type="match status" value="5"/>
</dbReference>
<dbReference type="PANTHER" id="PTHR24027">
    <property type="entry name" value="CADHERIN-23"/>
    <property type="match status" value="1"/>
</dbReference>
<dbReference type="GO" id="GO:0016342">
    <property type="term" value="C:catenin complex"/>
    <property type="evidence" value="ECO:0007669"/>
    <property type="project" value="TreeGrafter"/>
</dbReference>
<dbReference type="InterPro" id="IPR036439">
    <property type="entry name" value="Dockerin_dom_sf"/>
</dbReference>
<dbReference type="PRINTS" id="PR00205">
    <property type="entry name" value="CADHERIN"/>
</dbReference>
<dbReference type="SUPFAM" id="SSF63446">
    <property type="entry name" value="Type I dockerin domain"/>
    <property type="match status" value="1"/>
</dbReference>
<keyword evidence="2" id="KW-0677">Repeat</keyword>
<gene>
    <name evidence="7" type="ORF">Enr8_33630</name>
</gene>
<feature type="domain" description="Cadherin" evidence="6">
    <location>
        <begin position="1134"/>
        <end position="1239"/>
    </location>
</feature>
<dbReference type="InterPro" id="IPR002126">
    <property type="entry name" value="Cadherin-like_dom"/>
</dbReference>
<dbReference type="InterPro" id="IPR013783">
    <property type="entry name" value="Ig-like_fold"/>
</dbReference>
<comment type="caution">
    <text evidence="7">The sequence shown here is derived from an EMBL/GenBank/DDBJ whole genome shotgun (WGS) entry which is preliminary data.</text>
</comment>
<feature type="region of interest" description="Disordered" evidence="5">
    <location>
        <begin position="1"/>
        <end position="26"/>
    </location>
</feature>
<dbReference type="GO" id="GO:0007156">
    <property type="term" value="P:homophilic cell adhesion via plasma membrane adhesion molecules"/>
    <property type="evidence" value="ECO:0007669"/>
    <property type="project" value="InterPro"/>
</dbReference>
<feature type="domain" description="Cadherin" evidence="6">
    <location>
        <begin position="804"/>
        <end position="922"/>
    </location>
</feature>
<dbReference type="GO" id="GO:0008013">
    <property type="term" value="F:beta-catenin binding"/>
    <property type="evidence" value="ECO:0007669"/>
    <property type="project" value="TreeGrafter"/>
</dbReference>
<evidence type="ECO:0000313" key="7">
    <source>
        <dbReference type="EMBL" id="TWT31442.1"/>
    </source>
</evidence>
<dbReference type="Gene3D" id="1.10.1330.10">
    <property type="entry name" value="Dockerin domain"/>
    <property type="match status" value="1"/>
</dbReference>
<dbReference type="GO" id="GO:0016477">
    <property type="term" value="P:cell migration"/>
    <property type="evidence" value="ECO:0007669"/>
    <property type="project" value="TreeGrafter"/>
</dbReference>
<keyword evidence="4" id="KW-0472">Membrane</keyword>
<feature type="domain" description="Cadherin" evidence="6">
    <location>
        <begin position="1278"/>
        <end position="1365"/>
    </location>
</feature>
<evidence type="ECO:0000259" key="6">
    <source>
        <dbReference type="PROSITE" id="PS50268"/>
    </source>
</evidence>
<evidence type="ECO:0000256" key="3">
    <source>
        <dbReference type="ARBA" id="ARBA00022837"/>
    </source>
</evidence>
<dbReference type="PANTHER" id="PTHR24027:SF438">
    <property type="entry name" value="CADHERIN 23"/>
    <property type="match status" value="1"/>
</dbReference>
<feature type="compositionally biased region" description="Basic and acidic residues" evidence="5">
    <location>
        <begin position="1"/>
        <end position="12"/>
    </location>
</feature>
<dbReference type="PROSITE" id="PS50268">
    <property type="entry name" value="CADHERIN_2"/>
    <property type="match status" value="7"/>
</dbReference>
<protein>
    <submittedName>
        <fullName evidence="7">Cadherin domain protein</fullName>
    </submittedName>
</protein>
<feature type="compositionally biased region" description="Basic residues" evidence="5">
    <location>
        <begin position="13"/>
        <end position="26"/>
    </location>
</feature>
<dbReference type="PROSITE" id="PS00018">
    <property type="entry name" value="EF_HAND_1"/>
    <property type="match status" value="2"/>
</dbReference>
<feature type="domain" description="Cadherin" evidence="6">
    <location>
        <begin position="1628"/>
        <end position="1730"/>
    </location>
</feature>
<evidence type="ECO:0000313" key="8">
    <source>
        <dbReference type="Proteomes" id="UP000318878"/>
    </source>
</evidence>
<feature type="domain" description="Cadherin" evidence="6">
    <location>
        <begin position="692"/>
        <end position="803"/>
    </location>
</feature>
<dbReference type="InterPro" id="IPR018247">
    <property type="entry name" value="EF_Hand_1_Ca_BS"/>
</dbReference>
<dbReference type="CDD" id="cd11304">
    <property type="entry name" value="Cadherin_repeat"/>
    <property type="match status" value="5"/>
</dbReference>
<dbReference type="SMART" id="SM00112">
    <property type="entry name" value="CA"/>
    <property type="match status" value="8"/>
</dbReference>
<keyword evidence="3" id="KW-0106">Calcium</keyword>
<keyword evidence="8" id="KW-1185">Reference proteome</keyword>
<dbReference type="Pfam" id="PF00028">
    <property type="entry name" value="Cadherin"/>
    <property type="match status" value="3"/>
</dbReference>
<feature type="domain" description="Cadherin" evidence="6">
    <location>
        <begin position="923"/>
        <end position="1033"/>
    </location>
</feature>